<dbReference type="Pfam" id="PF12697">
    <property type="entry name" value="Abhydrolase_6"/>
    <property type="match status" value="1"/>
</dbReference>
<dbReference type="PANTHER" id="PTHR37946">
    <property type="entry name" value="SLL1969 PROTEIN"/>
    <property type="match status" value="1"/>
</dbReference>
<keyword evidence="3" id="KW-0378">Hydrolase</keyword>
<dbReference type="RefSeq" id="WP_349278776.1">
    <property type="nucleotide sequence ID" value="NZ_CBCSCU010000026.1"/>
</dbReference>
<keyword evidence="1" id="KW-0472">Membrane</keyword>
<evidence type="ECO:0000256" key="1">
    <source>
        <dbReference type="SAM" id="Phobius"/>
    </source>
</evidence>
<keyword evidence="1" id="KW-0812">Transmembrane</keyword>
<organism evidence="3">
    <name type="scientific">Polaromonas hydrogenivorans</name>
    <dbReference type="NCBI Taxonomy" id="335476"/>
    <lineage>
        <taxon>Bacteria</taxon>
        <taxon>Pseudomonadati</taxon>
        <taxon>Pseudomonadota</taxon>
        <taxon>Betaproteobacteria</taxon>
        <taxon>Burkholderiales</taxon>
        <taxon>Comamonadaceae</taxon>
        <taxon>Polaromonas</taxon>
    </lineage>
</organism>
<feature type="domain" description="AB hydrolase-1" evidence="2">
    <location>
        <begin position="113"/>
        <end position="238"/>
    </location>
</feature>
<dbReference type="EMBL" id="CP157675">
    <property type="protein sequence ID" value="XBP69860.1"/>
    <property type="molecule type" value="Genomic_DNA"/>
</dbReference>
<feature type="transmembrane region" description="Helical" evidence="1">
    <location>
        <begin position="7"/>
        <end position="24"/>
    </location>
</feature>
<evidence type="ECO:0000259" key="2">
    <source>
        <dbReference type="Pfam" id="PF12697"/>
    </source>
</evidence>
<name>A0AAU7LQJ7_9BURK</name>
<sequence length="302" mass="33356">MLASLQRLITLSIIAASFAWLLYFGRGSPLLGLAGFMAITLSYSVFLAIEFILAKQVNKDDPVPQPSWRELLAAWLGESMTAPRVFCWRQPFRPNAVPDQLGPPARVQGRRGVVFVHGFFCNRGLWTPWLKRLQGSGQAFVAVSLEPLLGSIDDYAPQIDDAVRRVTQATGQPPLLVCHSMGGLAVRAWLKRMQAEARVHHVVTIGTPHRGTWLARFGQGHNGRQMRLLSDWQAQLDHGMPAGRQALFTCWYSNCDNIVFPASTATLPGACNRLVRGAAHVQLAFVPQLMQATLALLDERPA</sequence>
<dbReference type="AlphaFoldDB" id="A0AAU7LQJ7"/>
<protein>
    <submittedName>
        <fullName evidence="3">Alpha/beta fold hydrolase</fullName>
    </submittedName>
</protein>
<feature type="transmembrane region" description="Helical" evidence="1">
    <location>
        <begin position="30"/>
        <end position="53"/>
    </location>
</feature>
<proteinExistence type="predicted"/>
<dbReference type="SUPFAM" id="SSF53474">
    <property type="entry name" value="alpha/beta-Hydrolases"/>
    <property type="match status" value="1"/>
</dbReference>
<dbReference type="InterPro" id="IPR000073">
    <property type="entry name" value="AB_hydrolase_1"/>
</dbReference>
<accession>A0AAU7LQJ7</accession>
<dbReference type="PANTHER" id="PTHR37946:SF1">
    <property type="entry name" value="SLL1969 PROTEIN"/>
    <property type="match status" value="1"/>
</dbReference>
<gene>
    <name evidence="3" type="ORF">ABLV49_18595</name>
</gene>
<dbReference type="InterPro" id="IPR029058">
    <property type="entry name" value="AB_hydrolase_fold"/>
</dbReference>
<dbReference type="GO" id="GO:0016787">
    <property type="term" value="F:hydrolase activity"/>
    <property type="evidence" value="ECO:0007669"/>
    <property type="project" value="UniProtKB-KW"/>
</dbReference>
<evidence type="ECO:0000313" key="3">
    <source>
        <dbReference type="EMBL" id="XBP69860.1"/>
    </source>
</evidence>
<dbReference type="Gene3D" id="3.40.50.1820">
    <property type="entry name" value="alpha/beta hydrolase"/>
    <property type="match status" value="1"/>
</dbReference>
<reference evidence="3" key="1">
    <citation type="submission" date="2024-05" db="EMBL/GenBank/DDBJ databases">
        <authorList>
            <person name="Bunk B."/>
            <person name="Swiderski J."/>
            <person name="Sproer C."/>
            <person name="Thiel V."/>
        </authorList>
    </citation>
    <scope>NUCLEOTIDE SEQUENCE</scope>
    <source>
        <strain evidence="3">DSM 17735</strain>
    </source>
</reference>
<keyword evidence="1" id="KW-1133">Transmembrane helix</keyword>